<sequence>MGRWRQAIHNGNDRDEGPVHQPFLSSGLEQRAPLGRHAVLPPKQSRQTGAGECPPGKRGGREGPYNPQQTARGDSHPKNARKGQIHGSAVKPRHRPLSRPPRTIYPSPASVLTHTAHCDPSAQSPPLTALRPEEKGLP</sequence>
<reference evidence="2" key="1">
    <citation type="journal article" date="2023" name="Science">
        <title>Genome structures resolve the early diversification of teleost fishes.</title>
        <authorList>
            <person name="Parey E."/>
            <person name="Louis A."/>
            <person name="Montfort J."/>
            <person name="Bouchez O."/>
            <person name="Roques C."/>
            <person name="Iampietro C."/>
            <person name="Lluch J."/>
            <person name="Castinel A."/>
            <person name="Donnadieu C."/>
            <person name="Desvignes T."/>
            <person name="Floi Bucao C."/>
            <person name="Jouanno E."/>
            <person name="Wen M."/>
            <person name="Mejri S."/>
            <person name="Dirks R."/>
            <person name="Jansen H."/>
            <person name="Henkel C."/>
            <person name="Chen W.J."/>
            <person name="Zahm M."/>
            <person name="Cabau C."/>
            <person name="Klopp C."/>
            <person name="Thompson A.W."/>
            <person name="Robinson-Rechavi M."/>
            <person name="Braasch I."/>
            <person name="Lecointre G."/>
            <person name="Bobe J."/>
            <person name="Postlethwait J.H."/>
            <person name="Berthelot C."/>
            <person name="Roest Crollius H."/>
            <person name="Guiguen Y."/>
        </authorList>
    </citation>
    <scope>NUCLEOTIDE SEQUENCE</scope>
    <source>
        <strain evidence="2">NC1722</strain>
    </source>
</reference>
<dbReference type="EMBL" id="JAINUG010000177">
    <property type="protein sequence ID" value="KAJ8389887.1"/>
    <property type="molecule type" value="Genomic_DNA"/>
</dbReference>
<evidence type="ECO:0000256" key="1">
    <source>
        <dbReference type="SAM" id="MobiDB-lite"/>
    </source>
</evidence>
<evidence type="ECO:0000313" key="2">
    <source>
        <dbReference type="EMBL" id="KAJ8389887.1"/>
    </source>
</evidence>
<keyword evidence="3" id="KW-1185">Reference proteome</keyword>
<accession>A0AAD7RTD6</accession>
<dbReference type="AlphaFoldDB" id="A0AAD7RTD6"/>
<feature type="region of interest" description="Disordered" evidence="1">
    <location>
        <begin position="1"/>
        <end position="138"/>
    </location>
</feature>
<comment type="caution">
    <text evidence="2">The sequence shown here is derived from an EMBL/GenBank/DDBJ whole genome shotgun (WGS) entry which is preliminary data.</text>
</comment>
<evidence type="ECO:0000313" key="3">
    <source>
        <dbReference type="Proteomes" id="UP001221898"/>
    </source>
</evidence>
<dbReference type="Proteomes" id="UP001221898">
    <property type="component" value="Unassembled WGS sequence"/>
</dbReference>
<gene>
    <name evidence="2" type="ORF">AAFF_G00113560</name>
</gene>
<name>A0AAD7RTD6_9TELE</name>
<proteinExistence type="predicted"/>
<organism evidence="2 3">
    <name type="scientific">Aldrovandia affinis</name>
    <dbReference type="NCBI Taxonomy" id="143900"/>
    <lineage>
        <taxon>Eukaryota</taxon>
        <taxon>Metazoa</taxon>
        <taxon>Chordata</taxon>
        <taxon>Craniata</taxon>
        <taxon>Vertebrata</taxon>
        <taxon>Euteleostomi</taxon>
        <taxon>Actinopterygii</taxon>
        <taxon>Neopterygii</taxon>
        <taxon>Teleostei</taxon>
        <taxon>Notacanthiformes</taxon>
        <taxon>Halosauridae</taxon>
        <taxon>Aldrovandia</taxon>
    </lineage>
</organism>
<protein>
    <submittedName>
        <fullName evidence="2">Uncharacterized protein</fullName>
    </submittedName>
</protein>